<dbReference type="Pfam" id="PF00155">
    <property type="entry name" value="Aminotran_1_2"/>
    <property type="match status" value="1"/>
</dbReference>
<dbReference type="Gene3D" id="3.40.640.10">
    <property type="entry name" value="Type I PLP-dependent aspartate aminotransferase-like (Major domain)"/>
    <property type="match status" value="1"/>
</dbReference>
<keyword evidence="4" id="KW-0663">Pyridoxal phosphate</keyword>
<evidence type="ECO:0000256" key="1">
    <source>
        <dbReference type="ARBA" id="ARBA00001933"/>
    </source>
</evidence>
<dbReference type="InParanoid" id="A0A084QS66"/>
<dbReference type="PANTHER" id="PTHR13693">
    <property type="entry name" value="CLASS II AMINOTRANSFERASE/8-AMINO-7-OXONONANOATE SYNTHASE"/>
    <property type="match status" value="1"/>
</dbReference>
<dbReference type="HOGENOM" id="CLU_015846_3_0_1"/>
<reference evidence="6 7" key="1">
    <citation type="journal article" date="2014" name="BMC Genomics">
        <title>Comparative genome sequencing reveals chemotype-specific gene clusters in the toxigenic black mold Stachybotrys.</title>
        <authorList>
            <person name="Semeiks J."/>
            <person name="Borek D."/>
            <person name="Otwinowski Z."/>
            <person name="Grishin N.V."/>
        </authorList>
    </citation>
    <scope>NUCLEOTIDE SEQUENCE [LARGE SCALE GENOMIC DNA]</scope>
    <source>
        <strain evidence="6 7">IBT 40285</strain>
    </source>
</reference>
<dbReference type="GO" id="GO:0030170">
    <property type="term" value="F:pyridoxal phosphate binding"/>
    <property type="evidence" value="ECO:0007669"/>
    <property type="project" value="InterPro"/>
</dbReference>
<evidence type="ECO:0000313" key="6">
    <source>
        <dbReference type="EMBL" id="KFA66801.1"/>
    </source>
</evidence>
<dbReference type="InterPro" id="IPR015424">
    <property type="entry name" value="PyrdxlP-dep_Trfase"/>
</dbReference>
<dbReference type="InterPro" id="IPR015421">
    <property type="entry name" value="PyrdxlP-dep_Trfase_major"/>
</dbReference>
<organism evidence="6 7">
    <name type="scientific">Stachybotrys chlorohalonatus (strain IBT 40285)</name>
    <dbReference type="NCBI Taxonomy" id="1283841"/>
    <lineage>
        <taxon>Eukaryota</taxon>
        <taxon>Fungi</taxon>
        <taxon>Dikarya</taxon>
        <taxon>Ascomycota</taxon>
        <taxon>Pezizomycotina</taxon>
        <taxon>Sordariomycetes</taxon>
        <taxon>Hypocreomycetidae</taxon>
        <taxon>Hypocreales</taxon>
        <taxon>Stachybotryaceae</taxon>
        <taxon>Stachybotrys</taxon>
    </lineage>
</organism>
<comment type="similarity">
    <text evidence="2">Belongs to the class-II pyridoxal-phosphate-dependent aminotransferase family. BioF subfamily.</text>
</comment>
<evidence type="ECO:0000256" key="4">
    <source>
        <dbReference type="ARBA" id="ARBA00022898"/>
    </source>
</evidence>
<dbReference type="EMBL" id="KL660369">
    <property type="protein sequence ID" value="KFA66801.1"/>
    <property type="molecule type" value="Genomic_DNA"/>
</dbReference>
<dbReference type="InterPro" id="IPR015422">
    <property type="entry name" value="PyrdxlP-dep_Trfase_small"/>
</dbReference>
<dbReference type="PANTHER" id="PTHR13693:SF77">
    <property type="entry name" value="8-AMINO-7-OXONONANOATE SYNTHASE"/>
    <property type="match status" value="1"/>
</dbReference>
<feature type="domain" description="Aminotransferase class I/classII large" evidence="5">
    <location>
        <begin position="57"/>
        <end position="449"/>
    </location>
</feature>
<dbReference type="Proteomes" id="UP000028524">
    <property type="component" value="Unassembled WGS sequence"/>
</dbReference>
<dbReference type="Gene3D" id="3.90.1150.10">
    <property type="entry name" value="Aspartate Aminotransferase, domain 1"/>
    <property type="match status" value="1"/>
</dbReference>
<evidence type="ECO:0000256" key="2">
    <source>
        <dbReference type="ARBA" id="ARBA00010008"/>
    </source>
</evidence>
<keyword evidence="3" id="KW-0808">Transferase</keyword>
<sequence>MNTDVRELLDGMIREHRLQAHSMKDAPAFYRNLEQNLDVRRAEGGLLTAKPRWSDTVFDFTSSDFLSLNRSNRIRDAFMEELGRQPNFRLSASGSRVQYGNYSYLNQVEQEIAEFYNSETAYIAHSGWLANVGIVAAIPLAGDAIVFDELVHASTHEGMKISAASHRIPFRHNDAESLYEVLASLKDNEAFRNGTRSILICVESIYSMDGDICPLQEMVQTVKEVFPLGNAQFVVDEAHSTGILGPRGAGLVAALGLEQDIAIRIHMSSKSLAATGGEALLFHPAASSNRVNAGVILCNRTIRSVILNHARFAVYSGAPSYPMVASIRAGYQIMMNDMTEKEQQHIQLAVKHFFRSITSNPVWEDATNRRILSIPLAEDWETRSSMTHIVAVLTPQPRHEQYLFFHLLLSNINAYATAYPTVPKGQSRIRVVFHAHNTIEQVDALVAAICDWAQEMIILEDGGNEHRIPSAARQVYALQAMTE</sequence>
<evidence type="ECO:0000256" key="3">
    <source>
        <dbReference type="ARBA" id="ARBA00022679"/>
    </source>
</evidence>
<dbReference type="GO" id="GO:0009102">
    <property type="term" value="P:biotin biosynthetic process"/>
    <property type="evidence" value="ECO:0007669"/>
    <property type="project" value="TreeGrafter"/>
</dbReference>
<dbReference type="InterPro" id="IPR004839">
    <property type="entry name" value="Aminotransferase_I/II_large"/>
</dbReference>
<dbReference type="GO" id="GO:0016740">
    <property type="term" value="F:transferase activity"/>
    <property type="evidence" value="ECO:0007669"/>
    <property type="project" value="UniProtKB-KW"/>
</dbReference>
<keyword evidence="7" id="KW-1185">Reference proteome</keyword>
<comment type="cofactor">
    <cofactor evidence="1">
        <name>pyridoxal 5'-phosphate</name>
        <dbReference type="ChEBI" id="CHEBI:597326"/>
    </cofactor>
</comment>
<accession>A0A084QS66</accession>
<dbReference type="AlphaFoldDB" id="A0A084QS66"/>
<evidence type="ECO:0000313" key="7">
    <source>
        <dbReference type="Proteomes" id="UP000028524"/>
    </source>
</evidence>
<dbReference type="STRING" id="1283841.A0A084QS66"/>
<dbReference type="SUPFAM" id="SSF53383">
    <property type="entry name" value="PLP-dependent transferases"/>
    <property type="match status" value="1"/>
</dbReference>
<dbReference type="OrthoDB" id="2382073at2759"/>
<dbReference type="InterPro" id="IPR050087">
    <property type="entry name" value="AON_synthase_class-II"/>
</dbReference>
<name>A0A084QS66_STAC4</name>
<evidence type="ECO:0000259" key="5">
    <source>
        <dbReference type="Pfam" id="PF00155"/>
    </source>
</evidence>
<dbReference type="OMA" id="AIRLNTC"/>
<protein>
    <recommendedName>
        <fullName evidence="5">Aminotransferase class I/classII large domain-containing protein</fullName>
    </recommendedName>
</protein>
<proteinExistence type="inferred from homology"/>
<gene>
    <name evidence="6" type="ORF">S40285_08439</name>
</gene>